<evidence type="ECO:0000256" key="4">
    <source>
        <dbReference type="ARBA" id="ARBA00022691"/>
    </source>
</evidence>
<dbReference type="CDD" id="cd18093">
    <property type="entry name" value="SpoU-like_TrmJ"/>
    <property type="match status" value="1"/>
</dbReference>
<dbReference type="InterPro" id="IPR029028">
    <property type="entry name" value="Alpha/beta_knot_MTases"/>
</dbReference>
<dbReference type="GO" id="GO:0008173">
    <property type="term" value="F:RNA methyltransferase activity"/>
    <property type="evidence" value="ECO:0007669"/>
    <property type="project" value="InterPro"/>
</dbReference>
<keyword evidence="4" id="KW-0949">S-adenosyl-L-methionine</keyword>
<dbReference type="HOGENOM" id="CLU_056931_3_0_2"/>
<dbReference type="PATRIC" id="fig|192952.21.peg.2123"/>
<proteinExistence type="inferred from homology"/>
<dbReference type="SUPFAM" id="SSF75217">
    <property type="entry name" value="alpha/beta knot"/>
    <property type="match status" value="1"/>
</dbReference>
<dbReference type="KEGG" id="mma:MM_1837"/>
<dbReference type="NCBIfam" id="TIGR00050">
    <property type="entry name" value="rRNA_methyl_1"/>
    <property type="match status" value="1"/>
</dbReference>
<dbReference type="InterPro" id="IPR004384">
    <property type="entry name" value="RNA_MeTrfase_TrmJ/LasT"/>
</dbReference>
<dbReference type="PIRSF" id="PIRSF004808">
    <property type="entry name" value="LasT"/>
    <property type="match status" value="1"/>
</dbReference>
<protein>
    <submittedName>
        <fullName evidence="6">RNA methylase</fullName>
    </submittedName>
</protein>
<reference evidence="6 7" key="1">
    <citation type="journal article" date="2002" name="J. Mol. Microbiol. Biotechnol.">
        <title>The genome of Methanosarcina mazei: evidence for lateral gene transfer between Bacteria and Archaea.</title>
        <authorList>
            <person name="Deppenmeier U."/>
            <person name="Johann A."/>
            <person name="Hartsch T."/>
            <person name="Merkl R."/>
            <person name="Schmitz R.A."/>
            <person name="Martinez-Arias R."/>
            <person name="Henne A."/>
            <person name="Wiezer A."/>
            <person name="Baumer S."/>
            <person name="Jacobi C."/>
            <person name="Bruggemann H."/>
            <person name="Lienard T."/>
            <person name="Christmann A."/>
            <person name="Bomeke M."/>
            <person name="Steckel S."/>
            <person name="Bhattacharyya A."/>
            <person name="Lykidis A."/>
            <person name="Overbeek R."/>
            <person name="Klenk H.P."/>
            <person name="Gunsalus R.P."/>
            <person name="Fritz H.J."/>
            <person name="Gottschalk G."/>
        </authorList>
    </citation>
    <scope>NUCLEOTIDE SEQUENCE [LARGE SCALE GENOMIC DNA]</scope>
    <source>
        <strain evidence="7">ATCC BAA-159 / DSM 3647 / Goe1 / Go1 / JCM 11833 / OCM 88</strain>
    </source>
</reference>
<accession>Q8PVX0</accession>
<keyword evidence="2 6" id="KW-0489">Methyltransferase</keyword>
<evidence type="ECO:0000259" key="5">
    <source>
        <dbReference type="Pfam" id="PF00588"/>
    </source>
</evidence>
<dbReference type="Proteomes" id="UP000000595">
    <property type="component" value="Chromosome"/>
</dbReference>
<gene>
    <name evidence="6" type="ordered locus">MM_1837</name>
</gene>
<evidence type="ECO:0000256" key="2">
    <source>
        <dbReference type="ARBA" id="ARBA00022603"/>
    </source>
</evidence>
<dbReference type="GO" id="GO:0002128">
    <property type="term" value="P:tRNA nucleoside ribose methylation"/>
    <property type="evidence" value="ECO:0007669"/>
    <property type="project" value="TreeGrafter"/>
</dbReference>
<feature type="domain" description="tRNA/rRNA methyltransferase SpoU type" evidence="5">
    <location>
        <begin position="12"/>
        <end position="163"/>
    </location>
</feature>
<sequence>MRSGLRNLSLNIRVVLVEPMYQGNVGSVARAMKNFGYSDLVLMNPCELEGQARAMSSHARDVLEGARIVSTLEEAVKGADLLIGTTGVSSLKTGEHIRLPLYTVKEVREKLKGCSGTIALLFGREDNGFSNDELKGFDMLVTVPTSEIYPIMNLSHAVAIVLYELSGLEGGSNPLADGFDLQLLYGHLDELLEEIDYPAHKKDKTSLMLRRILGRAGLTPREVQTLRGIIRKSERKMRLASGVETLQKIEDPGSIEKFI</sequence>
<dbReference type="GO" id="GO:0003723">
    <property type="term" value="F:RNA binding"/>
    <property type="evidence" value="ECO:0007669"/>
    <property type="project" value="InterPro"/>
</dbReference>
<dbReference type="GO" id="GO:0005829">
    <property type="term" value="C:cytosol"/>
    <property type="evidence" value="ECO:0007669"/>
    <property type="project" value="TreeGrafter"/>
</dbReference>
<dbReference type="EMBL" id="AE008384">
    <property type="protein sequence ID" value="AAM31533.1"/>
    <property type="molecule type" value="Genomic_DNA"/>
</dbReference>
<dbReference type="InterPro" id="IPR029026">
    <property type="entry name" value="tRNA_m1G_MTases_N"/>
</dbReference>
<keyword evidence="3" id="KW-0808">Transferase</keyword>
<evidence type="ECO:0000313" key="7">
    <source>
        <dbReference type="Proteomes" id="UP000000595"/>
    </source>
</evidence>
<dbReference type="Pfam" id="PF00588">
    <property type="entry name" value="SpoU_methylase"/>
    <property type="match status" value="1"/>
</dbReference>
<evidence type="ECO:0000313" key="6">
    <source>
        <dbReference type="EMBL" id="AAM31533.1"/>
    </source>
</evidence>
<dbReference type="Gene3D" id="3.40.1280.10">
    <property type="match status" value="1"/>
</dbReference>
<dbReference type="Gene3D" id="1.10.8.590">
    <property type="match status" value="1"/>
</dbReference>
<dbReference type="AlphaFoldDB" id="Q8PVX0"/>
<evidence type="ECO:0000256" key="3">
    <source>
        <dbReference type="ARBA" id="ARBA00022679"/>
    </source>
</evidence>
<organism evidence="6 7">
    <name type="scientific">Methanosarcina mazei (strain ATCC BAA-159 / DSM 3647 / Goe1 / Go1 / JCM 11833 / OCM 88)</name>
    <name type="common">Methanosarcina frisia</name>
    <dbReference type="NCBI Taxonomy" id="192952"/>
    <lineage>
        <taxon>Archaea</taxon>
        <taxon>Methanobacteriati</taxon>
        <taxon>Methanobacteriota</taxon>
        <taxon>Stenosarchaea group</taxon>
        <taxon>Methanomicrobia</taxon>
        <taxon>Methanosarcinales</taxon>
        <taxon>Methanosarcinaceae</taxon>
        <taxon>Methanosarcina</taxon>
    </lineage>
</organism>
<comment type="similarity">
    <text evidence="1">Belongs to the class IV-like SAM-binding methyltransferase superfamily. RNA methyltransferase TrmH family.</text>
</comment>
<name>Q8PVX0_METMA</name>
<dbReference type="InterPro" id="IPR001537">
    <property type="entry name" value="SpoU_MeTrfase"/>
</dbReference>
<dbReference type="PANTHER" id="PTHR42786:SF2">
    <property type="entry name" value="TRNA (CYTIDINE_URIDINE-2'-O-)-METHYLTRANSFERASE TRMJ"/>
    <property type="match status" value="1"/>
</dbReference>
<dbReference type="PANTHER" id="PTHR42786">
    <property type="entry name" value="TRNA/RRNA METHYLTRANSFERASE"/>
    <property type="match status" value="1"/>
</dbReference>
<evidence type="ECO:0000256" key="1">
    <source>
        <dbReference type="ARBA" id="ARBA00007228"/>
    </source>
</evidence>
<dbReference type="eggNOG" id="arCOG01018">
    <property type="taxonomic scope" value="Archaea"/>
</dbReference>